<dbReference type="InterPro" id="IPR013785">
    <property type="entry name" value="Aldolase_TIM"/>
</dbReference>
<dbReference type="PANTHER" id="PTHR32332:SF31">
    <property type="entry name" value="2-NITROPROPANE DIOXYGENASE FAMILY, PUTATIVE (AFU_ORTHOLOGUE AFUA_2G09850)-RELATED"/>
    <property type="match status" value="1"/>
</dbReference>
<dbReference type="EC" id="1.13.12.-" evidence="4"/>
<dbReference type="EMBL" id="JBHMEA010000049">
    <property type="protein sequence ID" value="MFB9233487.1"/>
    <property type="molecule type" value="Genomic_DNA"/>
</dbReference>
<name>A0ABV5JLY7_9RHOB</name>
<dbReference type="InterPro" id="IPR004136">
    <property type="entry name" value="NMO"/>
</dbReference>
<dbReference type="SUPFAM" id="SSF51412">
    <property type="entry name" value="Inosine monophosphate dehydrogenase (IMPDH)"/>
    <property type="match status" value="1"/>
</dbReference>
<proteinExistence type="predicted"/>
<keyword evidence="1" id="KW-0285">Flavoprotein</keyword>
<evidence type="ECO:0000256" key="3">
    <source>
        <dbReference type="ARBA" id="ARBA00023002"/>
    </source>
</evidence>
<gene>
    <name evidence="4" type="ORF">ACFFUT_16965</name>
</gene>
<dbReference type="GO" id="GO:0016491">
    <property type="term" value="F:oxidoreductase activity"/>
    <property type="evidence" value="ECO:0007669"/>
    <property type="project" value="UniProtKB-KW"/>
</dbReference>
<dbReference type="RefSeq" id="WP_213888395.1">
    <property type="nucleotide sequence ID" value="NZ_JAGFNU010000003.1"/>
</dbReference>
<keyword evidence="3 4" id="KW-0560">Oxidoreductase</keyword>
<dbReference type="Pfam" id="PF03060">
    <property type="entry name" value="NMO"/>
    <property type="match status" value="2"/>
</dbReference>
<dbReference type="PANTHER" id="PTHR32332">
    <property type="entry name" value="2-NITROPROPANE DIOXYGENASE"/>
    <property type="match status" value="1"/>
</dbReference>
<evidence type="ECO:0000313" key="5">
    <source>
        <dbReference type="Proteomes" id="UP001589683"/>
    </source>
</evidence>
<protein>
    <submittedName>
        <fullName evidence="4">NAD(P)H-dependent flavin oxidoreductase</fullName>
        <ecNumber evidence="4">1.13.12.-</ecNumber>
    </submittedName>
</protein>
<dbReference type="Gene3D" id="3.20.20.70">
    <property type="entry name" value="Aldolase class I"/>
    <property type="match status" value="1"/>
</dbReference>
<evidence type="ECO:0000256" key="1">
    <source>
        <dbReference type="ARBA" id="ARBA00022630"/>
    </source>
</evidence>
<comment type="caution">
    <text evidence="4">The sequence shown here is derived from an EMBL/GenBank/DDBJ whole genome shotgun (WGS) entry which is preliminary data.</text>
</comment>
<organism evidence="4 5">
    <name type="scientific">Pseudohalocynthiibacter aestuariivivens</name>
    <dbReference type="NCBI Taxonomy" id="1591409"/>
    <lineage>
        <taxon>Bacteria</taxon>
        <taxon>Pseudomonadati</taxon>
        <taxon>Pseudomonadota</taxon>
        <taxon>Alphaproteobacteria</taxon>
        <taxon>Rhodobacterales</taxon>
        <taxon>Paracoccaceae</taxon>
        <taxon>Pseudohalocynthiibacter</taxon>
    </lineage>
</organism>
<keyword evidence="2" id="KW-0288">FMN</keyword>
<evidence type="ECO:0000313" key="4">
    <source>
        <dbReference type="EMBL" id="MFB9233487.1"/>
    </source>
</evidence>
<keyword evidence="5" id="KW-1185">Reference proteome</keyword>
<sequence length="324" mass="34117">MIDTRLTRMFDLKYPIVSAPMALAAGGKLAAAVSKAGALGLVGGGYGKGDWLEKEISVAGQTPVGYGLITWAIKENPAALETVLSANPRAVFLSFDDPTPYVARIKDAGVPLICQVQTLKDAQSAVRAGADILVAQGREAGGHGETRTTMTLVPEISTWLVDNAPDVLLLAAGGIADGRGLAASLMLGADGVVVGSRLWASNESLAHKNMISAAIAATGDDTIRSPVSDIARKLDWPVRYTAHSLKNDFTDRWHEDQDGLLKVADEEAEKWMAAWRAGDIRNASTMVGESAGLILERGPAGEIIAAIASEAEVHLRRGVELLES</sequence>
<evidence type="ECO:0000256" key="2">
    <source>
        <dbReference type="ARBA" id="ARBA00022643"/>
    </source>
</evidence>
<dbReference type="Proteomes" id="UP001589683">
    <property type="component" value="Unassembled WGS sequence"/>
</dbReference>
<dbReference type="CDD" id="cd04730">
    <property type="entry name" value="NPD_like"/>
    <property type="match status" value="1"/>
</dbReference>
<accession>A0ABV5JLY7</accession>
<reference evidence="4 5" key="1">
    <citation type="submission" date="2024-09" db="EMBL/GenBank/DDBJ databases">
        <authorList>
            <person name="Sun Q."/>
            <person name="Mori K."/>
        </authorList>
    </citation>
    <scope>NUCLEOTIDE SEQUENCE [LARGE SCALE GENOMIC DNA]</scope>
    <source>
        <strain evidence="4 5">CECT 8726</strain>
    </source>
</reference>